<proteinExistence type="predicted"/>
<dbReference type="EMBL" id="JAFFGZ010000001">
    <property type="protein sequence ID" value="KAK4647573.1"/>
    <property type="molecule type" value="Genomic_DNA"/>
</dbReference>
<reference evidence="2 3" key="1">
    <citation type="journal article" date="2023" name="bioRxiv">
        <title>High-quality genome assemblies of four members of thePodospora anserinaspecies complex.</title>
        <authorList>
            <person name="Ament-Velasquez S.L."/>
            <person name="Vogan A.A."/>
            <person name="Wallerman O."/>
            <person name="Hartmann F."/>
            <person name="Gautier V."/>
            <person name="Silar P."/>
            <person name="Giraud T."/>
            <person name="Johannesson H."/>
        </authorList>
    </citation>
    <scope>NUCLEOTIDE SEQUENCE [LARGE SCALE GENOMIC DNA]</scope>
    <source>
        <strain evidence="2 3">CBS 112042</strain>
    </source>
</reference>
<dbReference type="GeneID" id="87892993"/>
<evidence type="ECO:0000256" key="1">
    <source>
        <dbReference type="SAM" id="MobiDB-lite"/>
    </source>
</evidence>
<protein>
    <submittedName>
        <fullName evidence="2">Uncharacterized protein</fullName>
    </submittedName>
</protein>
<organism evidence="2 3">
    <name type="scientific">Podospora bellae-mahoneyi</name>
    <dbReference type="NCBI Taxonomy" id="2093777"/>
    <lineage>
        <taxon>Eukaryota</taxon>
        <taxon>Fungi</taxon>
        <taxon>Dikarya</taxon>
        <taxon>Ascomycota</taxon>
        <taxon>Pezizomycotina</taxon>
        <taxon>Sordariomycetes</taxon>
        <taxon>Sordariomycetidae</taxon>
        <taxon>Sordariales</taxon>
        <taxon>Podosporaceae</taxon>
        <taxon>Podospora</taxon>
    </lineage>
</organism>
<feature type="region of interest" description="Disordered" evidence="1">
    <location>
        <begin position="169"/>
        <end position="191"/>
    </location>
</feature>
<name>A0ABR0FUE1_9PEZI</name>
<gene>
    <name evidence="2" type="ORF">QC761_102656</name>
</gene>
<dbReference type="RefSeq" id="XP_062736549.1">
    <property type="nucleotide sequence ID" value="XM_062873511.1"/>
</dbReference>
<dbReference type="Proteomes" id="UP001322138">
    <property type="component" value="Unassembled WGS sequence"/>
</dbReference>
<evidence type="ECO:0000313" key="3">
    <source>
        <dbReference type="Proteomes" id="UP001322138"/>
    </source>
</evidence>
<feature type="compositionally biased region" description="Polar residues" evidence="1">
    <location>
        <begin position="181"/>
        <end position="191"/>
    </location>
</feature>
<keyword evidence="3" id="KW-1185">Reference proteome</keyword>
<evidence type="ECO:0000313" key="2">
    <source>
        <dbReference type="EMBL" id="KAK4647573.1"/>
    </source>
</evidence>
<comment type="caution">
    <text evidence="2">The sequence shown here is derived from an EMBL/GenBank/DDBJ whole genome shotgun (WGS) entry which is preliminary data.</text>
</comment>
<sequence>MRWTLQMPSWLSMCSKCEINGARYLGAIPVHTGISLAPETLLGPLQEIFRIAIDAGPDQPGVTERCVIWIWHQSYQTFTRAKNASIAFVGKMSHEVHATLRYRIGKEQNHEMQGFRAVDKHSDLHHLSHAVIPTEVDDPWLSKTGYRCKRTDAMESPQWYTTCCRPATAEKNGRKQGCPTEATSLCPTSHA</sequence>
<accession>A0ABR0FUE1</accession>